<sequence length="139" mass="15798">MSFIKKISFATLLLGVLAGVFGFSSVKSYAADYSINATTRIPLNYRMLELKKDNIHYRLASPSYAKFLKSNGMVPAKRIAAGTRIQIYNSPVLKHGGYKYYPVKFLTKKYTKLYKPNKGIFPTIAIKNFNQLSNMRKVK</sequence>
<dbReference type="Proteomes" id="UP001522905">
    <property type="component" value="Unassembled WGS sequence"/>
</dbReference>
<name>A0ABT0I231_9LACO</name>
<dbReference type="EMBL" id="JAJIAO010000004">
    <property type="protein sequence ID" value="MCK8624779.1"/>
    <property type="molecule type" value="Genomic_DNA"/>
</dbReference>
<gene>
    <name evidence="1" type="ORF">LNP07_04540</name>
</gene>
<organism evidence="1 2">
    <name type="scientific">Apilactobacillus xinyiensis</name>
    <dbReference type="NCBI Taxonomy" id="2841032"/>
    <lineage>
        <taxon>Bacteria</taxon>
        <taxon>Bacillati</taxon>
        <taxon>Bacillota</taxon>
        <taxon>Bacilli</taxon>
        <taxon>Lactobacillales</taxon>
        <taxon>Lactobacillaceae</taxon>
        <taxon>Apilactobacillus</taxon>
    </lineage>
</organism>
<keyword evidence="2" id="KW-1185">Reference proteome</keyword>
<reference evidence="1 2" key="1">
    <citation type="submission" date="2021-11" db="EMBL/GenBank/DDBJ databases">
        <title>Comparative genomics of bee honey and flower isolates.</title>
        <authorList>
            <person name="Bechtner J.D."/>
            <person name="Gallus M.K."/>
            <person name="Ehrmann M."/>
        </authorList>
    </citation>
    <scope>NUCLEOTIDE SEQUENCE [LARGE SCALE GENOMIC DNA]</scope>
    <source>
        <strain evidence="1 2">M161</strain>
    </source>
</reference>
<proteinExistence type="predicted"/>
<dbReference type="RefSeq" id="WP_220751154.1">
    <property type="nucleotide sequence ID" value="NZ_BPLL01000007.1"/>
</dbReference>
<comment type="caution">
    <text evidence="1">The sequence shown here is derived from an EMBL/GenBank/DDBJ whole genome shotgun (WGS) entry which is preliminary data.</text>
</comment>
<protein>
    <recommendedName>
        <fullName evidence="3">LysM domain-containing protein</fullName>
    </recommendedName>
</protein>
<evidence type="ECO:0000313" key="2">
    <source>
        <dbReference type="Proteomes" id="UP001522905"/>
    </source>
</evidence>
<accession>A0ABT0I231</accession>
<evidence type="ECO:0000313" key="1">
    <source>
        <dbReference type="EMBL" id="MCK8624779.1"/>
    </source>
</evidence>
<evidence type="ECO:0008006" key="3">
    <source>
        <dbReference type="Google" id="ProtNLM"/>
    </source>
</evidence>